<dbReference type="PANTHER" id="PTHR11482">
    <property type="entry name" value="ARGININE/DIAMINOPIMELATE/ORNITHINE DECARBOXYLASE"/>
    <property type="match status" value="1"/>
</dbReference>
<dbReference type="STRING" id="59463.ENSMLUP00000021204"/>
<protein>
    <recommendedName>
        <fullName evidence="4">Ornithine decarboxylase</fullName>
        <ecNumber evidence="3">4.1.1.17</ecNumber>
    </recommendedName>
</protein>
<evidence type="ECO:0000313" key="8">
    <source>
        <dbReference type="Ensembl" id="ENSMLUP00000021204.1"/>
    </source>
</evidence>
<dbReference type="InterPro" id="IPR022644">
    <property type="entry name" value="De-COase2_N"/>
</dbReference>
<dbReference type="EMBL" id="AAPE02022403">
    <property type="status" value="NOT_ANNOTATED_CDS"/>
    <property type="molecule type" value="Genomic_DNA"/>
</dbReference>
<dbReference type="GO" id="GO:0033387">
    <property type="term" value="P:putrescine biosynthetic process from arginine, via ornithine"/>
    <property type="evidence" value="ECO:0007669"/>
    <property type="project" value="TreeGrafter"/>
</dbReference>
<evidence type="ECO:0000256" key="6">
    <source>
        <dbReference type="PIRSR" id="PIRSR600183-50"/>
    </source>
</evidence>
<dbReference type="PRINTS" id="PR01182">
    <property type="entry name" value="ORNDCRBXLASE"/>
</dbReference>
<name>G1QBX1_MYOLU</name>
<feature type="active site" description="Proton donor" evidence="6">
    <location>
        <position position="344"/>
    </location>
</feature>
<dbReference type="Gene3D" id="2.40.37.10">
    <property type="entry name" value="Lyase, Ornithine Decarboxylase, Chain A, domain 1"/>
    <property type="match status" value="1"/>
</dbReference>
<dbReference type="Ensembl" id="ENSMLUT00000030945.1">
    <property type="protein sequence ID" value="ENSMLUP00000021204.1"/>
    <property type="gene ID" value="ENSMLUG00000028012.1"/>
</dbReference>
<dbReference type="FunFam" id="2.40.37.10:FF:000005">
    <property type="entry name" value="Ornithine decarboxylase"/>
    <property type="match status" value="1"/>
</dbReference>
<dbReference type="Pfam" id="PF02784">
    <property type="entry name" value="Orn_Arg_deC_N"/>
    <property type="match status" value="1"/>
</dbReference>
<evidence type="ECO:0000256" key="2">
    <source>
        <dbReference type="ARBA" id="ARBA00034115"/>
    </source>
</evidence>
<dbReference type="EC" id="4.1.1.17" evidence="3"/>
<dbReference type="InterPro" id="IPR029066">
    <property type="entry name" value="PLP-binding_barrel"/>
</dbReference>
<comment type="catalytic activity">
    <reaction evidence="5">
        <text>L-ornithine + H(+) = putrescine + CO2</text>
        <dbReference type="Rhea" id="RHEA:22964"/>
        <dbReference type="ChEBI" id="CHEBI:15378"/>
        <dbReference type="ChEBI" id="CHEBI:16526"/>
        <dbReference type="ChEBI" id="CHEBI:46911"/>
        <dbReference type="ChEBI" id="CHEBI:326268"/>
        <dbReference type="EC" id="4.1.1.17"/>
    </reaction>
</comment>
<evidence type="ECO:0000256" key="5">
    <source>
        <dbReference type="ARBA" id="ARBA00049127"/>
    </source>
</evidence>
<reference evidence="8 9" key="1">
    <citation type="journal article" date="2011" name="Nature">
        <title>A high-resolution map of human evolutionary constraint using 29 mammals.</title>
        <authorList>
            <person name="Lindblad-Toh K."/>
            <person name="Garber M."/>
            <person name="Zuk O."/>
            <person name="Lin M.F."/>
            <person name="Parker B.J."/>
            <person name="Washietl S."/>
            <person name="Kheradpour P."/>
            <person name="Ernst J."/>
            <person name="Jordan G."/>
            <person name="Mauceli E."/>
            <person name="Ward L.D."/>
            <person name="Lowe C.B."/>
            <person name="Holloway A.K."/>
            <person name="Clamp M."/>
            <person name="Gnerre S."/>
            <person name="Alfoldi J."/>
            <person name="Beal K."/>
            <person name="Chang J."/>
            <person name="Clawson H."/>
            <person name="Cuff J."/>
            <person name="Di Palma F."/>
            <person name="Fitzgerald S."/>
            <person name="Flicek P."/>
            <person name="Guttman M."/>
            <person name="Hubisz M.J."/>
            <person name="Jaffe D.B."/>
            <person name="Jungreis I."/>
            <person name="Kent W.J."/>
            <person name="Kostka D."/>
            <person name="Lara M."/>
            <person name="Martins A.L."/>
            <person name="Massingham T."/>
            <person name="Moltke I."/>
            <person name="Raney B.J."/>
            <person name="Rasmussen M.D."/>
            <person name="Robinson J."/>
            <person name="Stark A."/>
            <person name="Vilella A.J."/>
            <person name="Wen J."/>
            <person name="Xie X."/>
            <person name="Zody M.C."/>
            <person name="Baldwin J."/>
            <person name="Bloom T."/>
            <person name="Chin C.W."/>
            <person name="Heiman D."/>
            <person name="Nicol R."/>
            <person name="Nusbaum C."/>
            <person name="Young S."/>
            <person name="Wilkinson J."/>
            <person name="Worley K.C."/>
            <person name="Kovar C.L."/>
            <person name="Muzny D.M."/>
            <person name="Gibbs R.A."/>
            <person name="Cree A."/>
            <person name="Dihn H.H."/>
            <person name="Fowler G."/>
            <person name="Jhangiani S."/>
            <person name="Joshi V."/>
            <person name="Lee S."/>
            <person name="Lewis L.R."/>
            <person name="Nazareth L.V."/>
            <person name="Okwuonu G."/>
            <person name="Santibanez J."/>
            <person name="Warren W.C."/>
            <person name="Mardis E.R."/>
            <person name="Weinstock G.M."/>
            <person name="Wilson R.K."/>
            <person name="Delehaunty K."/>
            <person name="Dooling D."/>
            <person name="Fronik C."/>
            <person name="Fulton L."/>
            <person name="Fulton B."/>
            <person name="Graves T."/>
            <person name="Minx P."/>
            <person name="Sodergren E."/>
            <person name="Birney E."/>
            <person name="Margulies E.H."/>
            <person name="Herrero J."/>
            <person name="Green E.D."/>
            <person name="Haussler D."/>
            <person name="Siepel A."/>
            <person name="Goldman N."/>
            <person name="Pollard K.S."/>
            <person name="Pedersen J.S."/>
            <person name="Lander E.S."/>
            <person name="Kellis M."/>
        </authorList>
    </citation>
    <scope>NUCLEOTIDE SEQUENCE [LARGE SCALE GENOMIC DNA]</scope>
</reference>
<accession>G1QBX1</accession>
<dbReference type="SUPFAM" id="SSF50621">
    <property type="entry name" value="Alanine racemase C-terminal domain-like"/>
    <property type="match status" value="1"/>
</dbReference>
<dbReference type="GO" id="GO:0004586">
    <property type="term" value="F:ornithine decarboxylase activity"/>
    <property type="evidence" value="ECO:0007669"/>
    <property type="project" value="UniProtKB-EC"/>
</dbReference>
<proteinExistence type="predicted"/>
<dbReference type="CDD" id="cd00622">
    <property type="entry name" value="PLPDE_III_ODC"/>
    <property type="match status" value="1"/>
</dbReference>
<dbReference type="GO" id="GO:0005737">
    <property type="term" value="C:cytoplasm"/>
    <property type="evidence" value="ECO:0007669"/>
    <property type="project" value="TreeGrafter"/>
</dbReference>
<dbReference type="Proteomes" id="UP000001074">
    <property type="component" value="Unassembled WGS sequence"/>
</dbReference>
<organism evidence="8 9">
    <name type="scientific">Myotis lucifugus</name>
    <name type="common">Little brown bat</name>
    <dbReference type="NCBI Taxonomy" id="59463"/>
    <lineage>
        <taxon>Eukaryota</taxon>
        <taxon>Metazoa</taxon>
        <taxon>Chordata</taxon>
        <taxon>Craniata</taxon>
        <taxon>Vertebrata</taxon>
        <taxon>Euteleostomi</taxon>
        <taxon>Mammalia</taxon>
        <taxon>Eutheria</taxon>
        <taxon>Laurasiatheria</taxon>
        <taxon>Chiroptera</taxon>
        <taxon>Yangochiroptera</taxon>
        <taxon>Vespertilionidae</taxon>
        <taxon>Myotis</taxon>
    </lineage>
</organism>
<dbReference type="PANTHER" id="PTHR11482:SF42">
    <property type="entry name" value="ORNITHINE DECARBOXYLASE"/>
    <property type="match status" value="1"/>
</dbReference>
<comment type="cofactor">
    <cofactor evidence="6">
        <name>pyridoxal 5'-phosphate</name>
        <dbReference type="ChEBI" id="CHEBI:597326"/>
    </cofactor>
</comment>
<sequence>MNNISNEEFDCHFLNEGFTAKDLLDQTIDEVSSSNDKDAFSAADLGDILKKHLKWLKALPWYTYPFYAVKCSDRTIGKTLVVIGTGFDYASKTEIQIVQSFGVPPGRIIYANPRKQVFLIKYDATNGIQMMTFDSEVELMKVARAHPKAKLVLDCKAVHRLSVKSGAILKTKQAKELNIDVIGVSFHMGSGCTDPEIFMQAISDAPCFDMGAEVGFNMYLLDIGGGFPGSEYAKLKFEEIARVINPYFPTDSGVTLIAEPGRYYVASAFTLAVNIIAKTLVLKEQTGSDDEDELSEKTFMYYVSDGVYGSFNCIFYDHVHGKHLLQKHPKPDERYSSSSMWPTCDSLDRIVECYGLPKMHVGDWMLFENMGAYTAAASILNGFQRLTIYYVMSGSAWQLMWQV</sequence>
<dbReference type="GeneTree" id="ENSGT00950000182995"/>
<reference evidence="8" key="3">
    <citation type="submission" date="2025-09" db="UniProtKB">
        <authorList>
            <consortium name="Ensembl"/>
        </authorList>
    </citation>
    <scope>IDENTIFICATION</scope>
</reference>
<dbReference type="SUPFAM" id="SSF51419">
    <property type="entry name" value="PLP-binding barrel"/>
    <property type="match status" value="1"/>
</dbReference>
<evidence type="ECO:0000256" key="3">
    <source>
        <dbReference type="ARBA" id="ARBA00034138"/>
    </source>
</evidence>
<evidence type="ECO:0000259" key="7">
    <source>
        <dbReference type="Pfam" id="PF02784"/>
    </source>
</evidence>
<dbReference type="PRINTS" id="PR01179">
    <property type="entry name" value="ODADCRBXLASE"/>
</dbReference>
<dbReference type="eggNOG" id="KOG0622">
    <property type="taxonomic scope" value="Eukaryota"/>
</dbReference>
<keyword evidence="6" id="KW-0663">Pyridoxal phosphate</keyword>
<reference evidence="8" key="2">
    <citation type="submission" date="2025-08" db="UniProtKB">
        <authorList>
            <consortium name="Ensembl"/>
        </authorList>
    </citation>
    <scope>IDENTIFICATION</scope>
</reference>
<evidence type="ECO:0000313" key="9">
    <source>
        <dbReference type="Proteomes" id="UP000001074"/>
    </source>
</evidence>
<keyword evidence="1" id="KW-0597">Phosphoprotein</keyword>
<feature type="modified residue" description="N6-(pyridoxal phosphate)lysine" evidence="6">
    <location>
        <position position="70"/>
    </location>
</feature>
<dbReference type="InterPro" id="IPR000183">
    <property type="entry name" value="Orn/DAP/Arg_de-COase"/>
</dbReference>
<feature type="domain" description="Orn/DAP/Arg decarboxylase 2 N-terminal" evidence="7">
    <location>
        <begin position="45"/>
        <end position="266"/>
    </location>
</feature>
<evidence type="ECO:0000256" key="1">
    <source>
        <dbReference type="ARBA" id="ARBA00022553"/>
    </source>
</evidence>
<dbReference type="AlphaFoldDB" id="G1QBX1"/>
<keyword evidence="9" id="KW-1185">Reference proteome</keyword>
<comment type="pathway">
    <text evidence="2">Amine and polyamine biosynthesis; putrescine biosynthesis via L-ornithine pathway; putrescine from L-ornithine: step 1/1.</text>
</comment>
<dbReference type="InterPro" id="IPR002433">
    <property type="entry name" value="Orn_de-COase"/>
</dbReference>
<dbReference type="HOGENOM" id="CLU_026444_1_1_1"/>
<dbReference type="Gene3D" id="3.20.20.10">
    <property type="entry name" value="Alanine racemase"/>
    <property type="match status" value="1"/>
</dbReference>
<dbReference type="InParanoid" id="G1QBX1"/>
<dbReference type="InterPro" id="IPR009006">
    <property type="entry name" value="Ala_racemase/Decarboxylase_C"/>
</dbReference>
<evidence type="ECO:0000256" key="4">
    <source>
        <dbReference type="ARBA" id="ARBA00039485"/>
    </source>
</evidence>